<dbReference type="RefSeq" id="WP_110322600.1">
    <property type="nucleotide sequence ID" value="NZ_QJKD01000004.1"/>
</dbReference>
<dbReference type="GeneID" id="86061106"/>
<organism evidence="1 2">
    <name type="scientific">Hungatella effluvii</name>
    <dbReference type="NCBI Taxonomy" id="1096246"/>
    <lineage>
        <taxon>Bacteria</taxon>
        <taxon>Bacillati</taxon>
        <taxon>Bacillota</taxon>
        <taxon>Clostridia</taxon>
        <taxon>Lachnospirales</taxon>
        <taxon>Lachnospiraceae</taxon>
        <taxon>Hungatella</taxon>
    </lineage>
</organism>
<reference evidence="1 2" key="1">
    <citation type="submission" date="2018-05" db="EMBL/GenBank/DDBJ databases">
        <title>Genomic Encyclopedia of Type Strains, Phase IV (KMG-IV): sequencing the most valuable type-strain genomes for metagenomic binning, comparative biology and taxonomic classification.</title>
        <authorList>
            <person name="Goeker M."/>
        </authorList>
    </citation>
    <scope>NUCLEOTIDE SEQUENCE [LARGE SCALE GENOMIC DNA]</scope>
    <source>
        <strain evidence="1 2">DSM 24995</strain>
    </source>
</reference>
<dbReference type="Proteomes" id="UP000248057">
    <property type="component" value="Unassembled WGS sequence"/>
</dbReference>
<name>A0A2V3YKV6_9FIRM</name>
<dbReference type="AlphaFoldDB" id="A0A2V3YKV6"/>
<proteinExistence type="predicted"/>
<comment type="caution">
    <text evidence="1">The sequence shown here is derived from an EMBL/GenBank/DDBJ whole genome shotgun (WGS) entry which is preliminary data.</text>
</comment>
<keyword evidence="2" id="KW-1185">Reference proteome</keyword>
<sequence>MYNDVWLEVAQFLGNLNRENVSRKSYVRTPEYEKAEQAWIEKEKEWEAFVDTLSDEYRERVEDMKECLEIYASEQERRSYMQGYVDCVQMLYHMGLLKENKELHVEKYN</sequence>
<evidence type="ECO:0000313" key="2">
    <source>
        <dbReference type="Proteomes" id="UP000248057"/>
    </source>
</evidence>
<evidence type="ECO:0000313" key="1">
    <source>
        <dbReference type="EMBL" id="PXX54254.1"/>
    </source>
</evidence>
<accession>A0A2V3YKV6</accession>
<protein>
    <submittedName>
        <fullName evidence="1">Uncharacterized protein</fullName>
    </submittedName>
</protein>
<gene>
    <name evidence="1" type="ORF">DFR60_10479</name>
</gene>
<dbReference type="EMBL" id="QJKD01000004">
    <property type="protein sequence ID" value="PXX54254.1"/>
    <property type="molecule type" value="Genomic_DNA"/>
</dbReference>